<dbReference type="Proteomes" id="UP000625711">
    <property type="component" value="Unassembled WGS sequence"/>
</dbReference>
<organism evidence="1 2">
    <name type="scientific">Rhynchophorus ferrugineus</name>
    <name type="common">Red palm weevil</name>
    <name type="synonym">Curculio ferrugineus</name>
    <dbReference type="NCBI Taxonomy" id="354439"/>
    <lineage>
        <taxon>Eukaryota</taxon>
        <taxon>Metazoa</taxon>
        <taxon>Ecdysozoa</taxon>
        <taxon>Arthropoda</taxon>
        <taxon>Hexapoda</taxon>
        <taxon>Insecta</taxon>
        <taxon>Pterygota</taxon>
        <taxon>Neoptera</taxon>
        <taxon>Endopterygota</taxon>
        <taxon>Coleoptera</taxon>
        <taxon>Polyphaga</taxon>
        <taxon>Cucujiformia</taxon>
        <taxon>Curculionidae</taxon>
        <taxon>Dryophthorinae</taxon>
        <taxon>Rhynchophorus</taxon>
    </lineage>
</organism>
<evidence type="ECO:0000313" key="1">
    <source>
        <dbReference type="EMBL" id="KAF7278131.1"/>
    </source>
</evidence>
<evidence type="ECO:0000313" key="2">
    <source>
        <dbReference type="Proteomes" id="UP000625711"/>
    </source>
</evidence>
<sequence length="69" mass="7762">MDKYTGKERAEISTVVYRINIEFTVEYYSSGLVPTQFVNLSDDVKHVPLYLLSLEFASVVGLICDSLAL</sequence>
<dbReference type="AlphaFoldDB" id="A0A834MDX2"/>
<name>A0A834MDX2_RHYFE</name>
<reference evidence="1" key="1">
    <citation type="submission" date="2020-08" db="EMBL/GenBank/DDBJ databases">
        <title>Genome sequencing and assembly of the red palm weevil Rhynchophorus ferrugineus.</title>
        <authorList>
            <person name="Dias G.B."/>
            <person name="Bergman C.M."/>
            <person name="Manee M."/>
        </authorList>
    </citation>
    <scope>NUCLEOTIDE SEQUENCE</scope>
    <source>
        <strain evidence="1">AA-2017</strain>
        <tissue evidence="1">Whole larva</tissue>
    </source>
</reference>
<comment type="caution">
    <text evidence="1">The sequence shown here is derived from an EMBL/GenBank/DDBJ whole genome shotgun (WGS) entry which is preliminary data.</text>
</comment>
<protein>
    <submittedName>
        <fullName evidence="1">Uncharacterized protein</fullName>
    </submittedName>
</protein>
<proteinExistence type="predicted"/>
<dbReference type="EMBL" id="JAACXV010000406">
    <property type="protein sequence ID" value="KAF7278131.1"/>
    <property type="molecule type" value="Genomic_DNA"/>
</dbReference>
<keyword evidence="2" id="KW-1185">Reference proteome</keyword>
<accession>A0A834MDX2</accession>
<gene>
    <name evidence="1" type="ORF">GWI33_008749</name>
</gene>